<keyword evidence="1" id="KW-0472">Membrane</keyword>
<feature type="transmembrane region" description="Helical" evidence="1">
    <location>
        <begin position="7"/>
        <end position="29"/>
    </location>
</feature>
<dbReference type="RefSeq" id="WP_349215100.1">
    <property type="nucleotide sequence ID" value="NZ_JBBMFA010000063.1"/>
</dbReference>
<evidence type="ECO:0000313" key="2">
    <source>
        <dbReference type="EMBL" id="MEQ2519666.1"/>
    </source>
</evidence>
<proteinExistence type="predicted"/>
<keyword evidence="1" id="KW-0812">Transmembrane</keyword>
<evidence type="ECO:0000313" key="3">
    <source>
        <dbReference type="Proteomes" id="UP001477672"/>
    </source>
</evidence>
<sequence length="154" mass="17351">MELVLKIVGIVFLIMGAVFGALGLVLVYALHFSPMLLFCLLGGIFLAVGIGLLTARSRMRRRREQLLEEGQRINADIVEIGYDTRVNVNGRYPLVIRCQAVNPEDGHVYVFQSQPFWFDPAPFLGERTQLPVYVDPDNYRHYAVDTQGIVPEKG</sequence>
<keyword evidence="1" id="KW-1133">Transmembrane helix</keyword>
<protein>
    <recommendedName>
        <fullName evidence="4">DUF3592 domain-containing protein</fullName>
    </recommendedName>
</protein>
<comment type="caution">
    <text evidence="2">The sequence shown here is derived from an EMBL/GenBank/DDBJ whole genome shotgun (WGS) entry which is preliminary data.</text>
</comment>
<keyword evidence="3" id="KW-1185">Reference proteome</keyword>
<reference evidence="2 3" key="1">
    <citation type="submission" date="2024-03" db="EMBL/GenBank/DDBJ databases">
        <title>Human intestinal bacterial collection.</title>
        <authorList>
            <person name="Pauvert C."/>
            <person name="Hitch T.C.A."/>
            <person name="Clavel T."/>
        </authorList>
    </citation>
    <scope>NUCLEOTIDE SEQUENCE [LARGE SCALE GENOMIC DNA]</scope>
    <source>
        <strain evidence="2 3">CLA-JM-H11</strain>
    </source>
</reference>
<gene>
    <name evidence="2" type="ORF">WMO24_04365</name>
</gene>
<evidence type="ECO:0008006" key="4">
    <source>
        <dbReference type="Google" id="ProtNLM"/>
    </source>
</evidence>
<organism evidence="2 3">
    <name type="scientific">Ruthenibacterium intestinale</name>
    <dbReference type="NCBI Taxonomy" id="3133163"/>
    <lineage>
        <taxon>Bacteria</taxon>
        <taxon>Bacillati</taxon>
        <taxon>Bacillota</taxon>
        <taxon>Clostridia</taxon>
        <taxon>Eubacteriales</taxon>
        <taxon>Oscillospiraceae</taxon>
        <taxon>Ruthenibacterium</taxon>
    </lineage>
</organism>
<name>A0ABV1GCT8_9FIRM</name>
<dbReference type="Proteomes" id="UP001477672">
    <property type="component" value="Unassembled WGS sequence"/>
</dbReference>
<feature type="transmembrane region" description="Helical" evidence="1">
    <location>
        <begin position="35"/>
        <end position="55"/>
    </location>
</feature>
<accession>A0ABV1GCT8</accession>
<dbReference type="EMBL" id="JBBMFA010000063">
    <property type="protein sequence ID" value="MEQ2519666.1"/>
    <property type="molecule type" value="Genomic_DNA"/>
</dbReference>
<evidence type="ECO:0000256" key="1">
    <source>
        <dbReference type="SAM" id="Phobius"/>
    </source>
</evidence>